<evidence type="ECO:0000313" key="3">
    <source>
        <dbReference type="Proteomes" id="UP000186777"/>
    </source>
</evidence>
<dbReference type="InterPro" id="IPR005502">
    <property type="entry name" value="Ribosyl_crysJ1"/>
</dbReference>
<evidence type="ECO:0000313" key="2">
    <source>
        <dbReference type="EMBL" id="OLA39628.1"/>
    </source>
</evidence>
<feature type="binding site" evidence="1">
    <location>
        <position position="218"/>
    </location>
    <ligand>
        <name>Mg(2+)</name>
        <dbReference type="ChEBI" id="CHEBI:18420"/>
        <label>1</label>
    </ligand>
</feature>
<reference evidence="2 3" key="1">
    <citation type="journal article" date="2016" name="Nat. Biotechnol.">
        <title>Measurement of bacterial replication rates in microbial communities.</title>
        <authorList>
            <person name="Brown C.T."/>
            <person name="Olm M.R."/>
            <person name="Thomas B.C."/>
            <person name="Banfield J.F."/>
        </authorList>
    </citation>
    <scope>NUCLEOTIDE SEQUENCE [LARGE SCALE GENOMIC DNA]</scope>
    <source>
        <strain evidence="2">46_33</strain>
    </source>
</reference>
<dbReference type="Gene3D" id="1.10.4080.10">
    <property type="entry name" value="ADP-ribosylation/Crystallin J1"/>
    <property type="match status" value="1"/>
</dbReference>
<keyword evidence="1" id="KW-0479">Metal-binding</keyword>
<protein>
    <submittedName>
        <fullName evidence="2">ADP-ribosylglycohydrolase</fullName>
    </submittedName>
</protein>
<comment type="cofactor">
    <cofactor evidence="1">
        <name>Mg(2+)</name>
        <dbReference type="ChEBI" id="CHEBI:18420"/>
    </cofactor>
    <text evidence="1">Binds 2 magnesium ions per subunit.</text>
</comment>
<dbReference type="SUPFAM" id="SSF101478">
    <property type="entry name" value="ADP-ribosylglycohydrolase"/>
    <property type="match status" value="1"/>
</dbReference>
<dbReference type="STRING" id="626940.BHW43_01605"/>
<dbReference type="InterPro" id="IPR050792">
    <property type="entry name" value="ADP-ribosylglycohydrolase"/>
</dbReference>
<keyword evidence="1" id="KW-0460">Magnesium</keyword>
<feature type="binding site" evidence="1">
    <location>
        <position position="36"/>
    </location>
    <ligand>
        <name>Mg(2+)</name>
        <dbReference type="ChEBI" id="CHEBI:18420"/>
        <label>1</label>
    </ligand>
</feature>
<feature type="binding site" evidence="1">
    <location>
        <position position="34"/>
    </location>
    <ligand>
        <name>Mg(2+)</name>
        <dbReference type="ChEBI" id="CHEBI:18420"/>
        <label>1</label>
    </ligand>
</feature>
<dbReference type="InterPro" id="IPR036705">
    <property type="entry name" value="Ribosyl_crysJ1_sf"/>
</dbReference>
<sequence length="263" mass="29452">MLGAVVGDIVGSVYEFNEIKTKEFPLFSEHCCPTDDSIMTFAVMSALVECNKDYRKLAAETIKQMQRWGMRYPKAGYGSMFSDWLRTNDPQPYNSFGNGSAMRVSPVAYVAKSIEEVKELSRIVTSVTHNHPEGIKGAEATAVATYMALHGSKKEEIFTVIDNEYYPMNFTLDEIRADYEFNETCQETVPQALKAFFEATDFEDAIRNAVSIGGDSDTIAAITGAVAGAYYGVPYRIEQQALKYMDGLQKKAYRLFCSSFMFK</sequence>
<dbReference type="GO" id="GO:0016787">
    <property type="term" value="F:hydrolase activity"/>
    <property type="evidence" value="ECO:0007669"/>
    <property type="project" value="UniProtKB-KW"/>
</dbReference>
<dbReference type="PANTHER" id="PTHR16222:SF12">
    <property type="entry name" value="ADP-RIBOSYLGLYCOHYDROLASE-RELATED"/>
    <property type="match status" value="1"/>
</dbReference>
<dbReference type="PANTHER" id="PTHR16222">
    <property type="entry name" value="ADP-RIBOSYLGLYCOHYDROLASE"/>
    <property type="match status" value="1"/>
</dbReference>
<dbReference type="GO" id="GO:0046872">
    <property type="term" value="F:metal ion binding"/>
    <property type="evidence" value="ECO:0007669"/>
    <property type="project" value="UniProtKB-KW"/>
</dbReference>
<comment type="caution">
    <text evidence="2">The sequence shown here is derived from an EMBL/GenBank/DDBJ whole genome shotgun (WGS) entry which is preliminary data.</text>
</comment>
<dbReference type="Pfam" id="PF03747">
    <property type="entry name" value="ADP_ribosyl_GH"/>
    <property type="match status" value="1"/>
</dbReference>
<dbReference type="AlphaFoldDB" id="A0A1Q6RB72"/>
<gene>
    <name evidence="2" type="ORF">BHW43_01605</name>
</gene>
<dbReference type="EMBL" id="MNTG01000001">
    <property type="protein sequence ID" value="OLA39628.1"/>
    <property type="molecule type" value="Genomic_DNA"/>
</dbReference>
<organism evidence="2 3">
    <name type="scientific">Phascolarctobacterium succinatutens</name>
    <dbReference type="NCBI Taxonomy" id="626940"/>
    <lineage>
        <taxon>Bacteria</taxon>
        <taxon>Bacillati</taxon>
        <taxon>Bacillota</taxon>
        <taxon>Negativicutes</taxon>
        <taxon>Acidaminococcales</taxon>
        <taxon>Acidaminococcaceae</taxon>
        <taxon>Phascolarctobacterium</taxon>
    </lineage>
</organism>
<feature type="binding site" evidence="1">
    <location>
        <position position="35"/>
    </location>
    <ligand>
        <name>Mg(2+)</name>
        <dbReference type="ChEBI" id="CHEBI:18420"/>
        <label>1</label>
    </ligand>
</feature>
<feature type="binding site" evidence="1">
    <location>
        <position position="217"/>
    </location>
    <ligand>
        <name>Mg(2+)</name>
        <dbReference type="ChEBI" id="CHEBI:18420"/>
        <label>1</label>
    </ligand>
</feature>
<dbReference type="Proteomes" id="UP000186777">
    <property type="component" value="Unassembled WGS sequence"/>
</dbReference>
<name>A0A1Q6RB72_9FIRM</name>
<accession>A0A1Q6RB72</accession>
<feature type="binding site" evidence="1">
    <location>
        <position position="215"/>
    </location>
    <ligand>
        <name>Mg(2+)</name>
        <dbReference type="ChEBI" id="CHEBI:18420"/>
        <label>1</label>
    </ligand>
</feature>
<evidence type="ECO:0000256" key="1">
    <source>
        <dbReference type="PIRSR" id="PIRSR605502-1"/>
    </source>
</evidence>
<proteinExistence type="predicted"/>
<keyword evidence="2" id="KW-0378">Hydrolase</keyword>